<gene>
    <name evidence="4" type="ORF">DCF15_05065</name>
</gene>
<reference evidence="5" key="1">
    <citation type="submission" date="2018-04" db="EMBL/GenBank/DDBJ databases">
        <authorList>
            <person name="Cornet L."/>
        </authorList>
    </citation>
    <scope>NUCLEOTIDE SEQUENCE [LARGE SCALE GENOMIC DNA]</scope>
</reference>
<organism evidence="4 5">
    <name type="scientific">Phormidesmis priestleyi</name>
    <dbReference type="NCBI Taxonomy" id="268141"/>
    <lineage>
        <taxon>Bacteria</taxon>
        <taxon>Bacillati</taxon>
        <taxon>Cyanobacteriota</taxon>
        <taxon>Cyanophyceae</taxon>
        <taxon>Leptolyngbyales</taxon>
        <taxon>Leptolyngbyaceae</taxon>
        <taxon>Phormidesmis</taxon>
    </lineage>
</organism>
<dbReference type="PROSITE" id="PS50293">
    <property type="entry name" value="TPR_REGION"/>
    <property type="match status" value="3"/>
</dbReference>
<evidence type="ECO:0000256" key="1">
    <source>
        <dbReference type="ARBA" id="ARBA00022737"/>
    </source>
</evidence>
<dbReference type="InterPro" id="IPR019734">
    <property type="entry name" value="TPR_rpt"/>
</dbReference>
<comment type="caution">
    <text evidence="4">The sequence shown here is derived from an EMBL/GenBank/DDBJ whole genome shotgun (WGS) entry which is preliminary data.</text>
</comment>
<dbReference type="PROSITE" id="PS50005">
    <property type="entry name" value="TPR"/>
    <property type="match status" value="5"/>
</dbReference>
<dbReference type="Proteomes" id="UP000249794">
    <property type="component" value="Unassembled WGS sequence"/>
</dbReference>
<evidence type="ECO:0000256" key="2">
    <source>
        <dbReference type="ARBA" id="ARBA00022803"/>
    </source>
</evidence>
<accession>A0A2W4XQS9</accession>
<proteinExistence type="predicted"/>
<name>A0A2W4XQS9_9CYAN</name>
<dbReference type="InterPro" id="IPR051685">
    <property type="entry name" value="Ycf3/AcsC/BcsC/TPR_MFPF"/>
</dbReference>
<keyword evidence="2 3" id="KW-0802">TPR repeat</keyword>
<dbReference type="EMBL" id="QBMP01000032">
    <property type="protein sequence ID" value="PZO58597.1"/>
    <property type="molecule type" value="Genomic_DNA"/>
</dbReference>
<dbReference type="PANTHER" id="PTHR44943">
    <property type="entry name" value="CELLULOSE SYNTHASE OPERON PROTEIN C"/>
    <property type="match status" value="1"/>
</dbReference>
<feature type="repeat" description="TPR" evidence="3">
    <location>
        <begin position="367"/>
        <end position="400"/>
    </location>
</feature>
<evidence type="ECO:0000256" key="3">
    <source>
        <dbReference type="PROSITE-ProRule" id="PRU00339"/>
    </source>
</evidence>
<evidence type="ECO:0000313" key="4">
    <source>
        <dbReference type="EMBL" id="PZO58597.1"/>
    </source>
</evidence>
<keyword evidence="1" id="KW-0677">Repeat</keyword>
<feature type="repeat" description="TPR" evidence="3">
    <location>
        <begin position="468"/>
        <end position="501"/>
    </location>
</feature>
<dbReference type="Pfam" id="PF07719">
    <property type="entry name" value="TPR_2"/>
    <property type="match status" value="1"/>
</dbReference>
<feature type="repeat" description="TPR" evidence="3">
    <location>
        <begin position="276"/>
        <end position="309"/>
    </location>
</feature>
<sequence length="513" mass="57655">MTIIFLAECGNKQQAELLSQHFDVVSWTLRDGDTECQCHIEIKQDFEGNWWCSLSVNAMDWTPANRQEANYRHFQILELQSLLQEHLKSAPAFWYAFAGEIGGGDLNYLLTDSSRDYAATYNCLFSSRASNQFRIPTFVYVLKVRFLLSESLWQQVGSPSNFETLIRGYVWLPPAPTLVWGGVQAPPKENINQTEIQVILDPEEAENYNHMGVELTREGRFAEALANFEKAQKLYPFSPIIHQNKAASLYCLKRFSEALQQCDFSIRLNPSLSDLVILHQLKGDIFYEQGQLEKALASFQDSLDLNPDAFYAVHPHSQKALILSKLGRYKESLAPQYEEGLNLLNSSQYAAALDVFNALNQSTPEFAKAFYCKGLALGNLGRHEEALAAFEAALRLDPTFEVYFSRAHALYSLGRIEEALESYNTLLALYPDNAYGYYRKGVLLDELGRYEAALELLHQAVKLEPNSAQVHLSKGIVLDHLGRSGEALQALNESLRLDPSSPQTALVPSSGTG</sequence>
<dbReference type="Gene3D" id="1.25.40.10">
    <property type="entry name" value="Tetratricopeptide repeat domain"/>
    <property type="match status" value="3"/>
</dbReference>
<dbReference type="Pfam" id="PF13432">
    <property type="entry name" value="TPR_16"/>
    <property type="match status" value="2"/>
</dbReference>
<dbReference type="Pfam" id="PF13181">
    <property type="entry name" value="TPR_8"/>
    <property type="match status" value="1"/>
</dbReference>
<reference evidence="4 5" key="2">
    <citation type="submission" date="2018-06" db="EMBL/GenBank/DDBJ databases">
        <title>Metagenomic assembly of (sub)arctic Cyanobacteria and their associated microbiome from non-axenic cultures.</title>
        <authorList>
            <person name="Baurain D."/>
        </authorList>
    </citation>
    <scope>NUCLEOTIDE SEQUENCE [LARGE SCALE GENOMIC DNA]</scope>
    <source>
        <strain evidence="4">ULC027bin1</strain>
    </source>
</reference>
<dbReference type="AlphaFoldDB" id="A0A2W4XQS9"/>
<dbReference type="InterPro" id="IPR013105">
    <property type="entry name" value="TPR_2"/>
</dbReference>
<evidence type="ECO:0000313" key="5">
    <source>
        <dbReference type="Proteomes" id="UP000249794"/>
    </source>
</evidence>
<dbReference type="SUPFAM" id="SSF48452">
    <property type="entry name" value="TPR-like"/>
    <property type="match status" value="2"/>
</dbReference>
<dbReference type="InterPro" id="IPR011990">
    <property type="entry name" value="TPR-like_helical_dom_sf"/>
</dbReference>
<dbReference type="PANTHER" id="PTHR44943:SF8">
    <property type="entry name" value="TPR REPEAT-CONTAINING PROTEIN MJ0263"/>
    <property type="match status" value="1"/>
</dbReference>
<feature type="repeat" description="TPR" evidence="3">
    <location>
        <begin position="434"/>
        <end position="467"/>
    </location>
</feature>
<feature type="repeat" description="TPR" evidence="3">
    <location>
        <begin position="205"/>
        <end position="238"/>
    </location>
</feature>
<dbReference type="SMART" id="SM00028">
    <property type="entry name" value="TPR"/>
    <property type="match status" value="8"/>
</dbReference>
<protein>
    <submittedName>
        <fullName evidence="4">Uncharacterized protein</fullName>
    </submittedName>
</protein>
<dbReference type="Pfam" id="PF00515">
    <property type="entry name" value="TPR_1"/>
    <property type="match status" value="1"/>
</dbReference>